<dbReference type="EMBL" id="KZ772702">
    <property type="protein sequence ID" value="PTQ42438.1"/>
    <property type="molecule type" value="Genomic_DNA"/>
</dbReference>
<organism evidence="2 3">
    <name type="scientific">Marchantia polymorpha</name>
    <name type="common">Common liverwort</name>
    <name type="synonym">Marchantia aquatica</name>
    <dbReference type="NCBI Taxonomy" id="3197"/>
    <lineage>
        <taxon>Eukaryota</taxon>
        <taxon>Viridiplantae</taxon>
        <taxon>Streptophyta</taxon>
        <taxon>Embryophyta</taxon>
        <taxon>Marchantiophyta</taxon>
        <taxon>Marchantiopsida</taxon>
        <taxon>Marchantiidae</taxon>
        <taxon>Marchantiales</taxon>
        <taxon>Marchantiaceae</taxon>
        <taxon>Marchantia</taxon>
    </lineage>
</organism>
<sequence length="76" mass="9289">MDRGRNRHRDHDRRRNSRSRSGSRERRDRDRDVRSISPVDRKKSYRTPTPPPNRRSGASLRRAYKECGNRRCFYRC</sequence>
<name>A0A2R6X8L1_MARPO</name>
<reference evidence="3" key="1">
    <citation type="journal article" date="2017" name="Cell">
        <title>Insights into land plant evolution garnered from the Marchantia polymorpha genome.</title>
        <authorList>
            <person name="Bowman J.L."/>
            <person name="Kohchi T."/>
            <person name="Yamato K.T."/>
            <person name="Jenkins J."/>
            <person name="Shu S."/>
            <person name="Ishizaki K."/>
            <person name="Yamaoka S."/>
            <person name="Nishihama R."/>
            <person name="Nakamura Y."/>
            <person name="Berger F."/>
            <person name="Adam C."/>
            <person name="Aki S.S."/>
            <person name="Althoff F."/>
            <person name="Araki T."/>
            <person name="Arteaga-Vazquez M.A."/>
            <person name="Balasubrmanian S."/>
            <person name="Barry K."/>
            <person name="Bauer D."/>
            <person name="Boehm C.R."/>
            <person name="Briginshaw L."/>
            <person name="Caballero-Perez J."/>
            <person name="Catarino B."/>
            <person name="Chen F."/>
            <person name="Chiyoda S."/>
            <person name="Chovatia M."/>
            <person name="Davies K.M."/>
            <person name="Delmans M."/>
            <person name="Demura T."/>
            <person name="Dierschke T."/>
            <person name="Dolan L."/>
            <person name="Dorantes-Acosta A.E."/>
            <person name="Eklund D.M."/>
            <person name="Florent S.N."/>
            <person name="Flores-Sandoval E."/>
            <person name="Fujiyama A."/>
            <person name="Fukuzawa H."/>
            <person name="Galik B."/>
            <person name="Grimanelli D."/>
            <person name="Grimwood J."/>
            <person name="Grossniklaus U."/>
            <person name="Hamada T."/>
            <person name="Haseloff J."/>
            <person name="Hetherington A.J."/>
            <person name="Higo A."/>
            <person name="Hirakawa Y."/>
            <person name="Hundley H.N."/>
            <person name="Ikeda Y."/>
            <person name="Inoue K."/>
            <person name="Inoue S.I."/>
            <person name="Ishida S."/>
            <person name="Jia Q."/>
            <person name="Kakita M."/>
            <person name="Kanazawa T."/>
            <person name="Kawai Y."/>
            <person name="Kawashima T."/>
            <person name="Kennedy M."/>
            <person name="Kinose K."/>
            <person name="Kinoshita T."/>
            <person name="Kohara Y."/>
            <person name="Koide E."/>
            <person name="Komatsu K."/>
            <person name="Kopischke S."/>
            <person name="Kubo M."/>
            <person name="Kyozuka J."/>
            <person name="Lagercrantz U."/>
            <person name="Lin S.S."/>
            <person name="Lindquist E."/>
            <person name="Lipzen A.M."/>
            <person name="Lu C.W."/>
            <person name="De Luna E."/>
            <person name="Martienssen R.A."/>
            <person name="Minamino N."/>
            <person name="Mizutani M."/>
            <person name="Mizutani M."/>
            <person name="Mochizuki N."/>
            <person name="Monte I."/>
            <person name="Mosher R."/>
            <person name="Nagasaki H."/>
            <person name="Nakagami H."/>
            <person name="Naramoto S."/>
            <person name="Nishitani K."/>
            <person name="Ohtani M."/>
            <person name="Okamoto T."/>
            <person name="Okumura M."/>
            <person name="Phillips J."/>
            <person name="Pollak B."/>
            <person name="Reinders A."/>
            <person name="Rovekamp M."/>
            <person name="Sano R."/>
            <person name="Sawa S."/>
            <person name="Schmid M.W."/>
            <person name="Shirakawa M."/>
            <person name="Solano R."/>
            <person name="Spunde A."/>
            <person name="Suetsugu N."/>
            <person name="Sugano S."/>
            <person name="Sugiyama A."/>
            <person name="Sun R."/>
            <person name="Suzuki Y."/>
            <person name="Takenaka M."/>
            <person name="Takezawa D."/>
            <person name="Tomogane H."/>
            <person name="Tsuzuki M."/>
            <person name="Ueda T."/>
            <person name="Umeda M."/>
            <person name="Ward J.M."/>
            <person name="Watanabe Y."/>
            <person name="Yazaki K."/>
            <person name="Yokoyama R."/>
            <person name="Yoshitake Y."/>
            <person name="Yotsui I."/>
            <person name="Zachgo S."/>
            <person name="Schmutz J."/>
        </authorList>
    </citation>
    <scope>NUCLEOTIDE SEQUENCE [LARGE SCALE GENOMIC DNA]</scope>
    <source>
        <strain evidence="3">Tak-1</strain>
    </source>
</reference>
<dbReference type="Proteomes" id="UP000244005">
    <property type="component" value="Unassembled WGS sequence"/>
</dbReference>
<keyword evidence="3" id="KW-1185">Reference proteome</keyword>
<evidence type="ECO:0000256" key="1">
    <source>
        <dbReference type="SAM" id="MobiDB-lite"/>
    </source>
</evidence>
<accession>A0A2R6X8L1</accession>
<evidence type="ECO:0000313" key="3">
    <source>
        <dbReference type="Proteomes" id="UP000244005"/>
    </source>
</evidence>
<protein>
    <submittedName>
        <fullName evidence="2">Uncharacterized protein</fullName>
    </submittedName>
</protein>
<proteinExistence type="predicted"/>
<feature type="compositionally biased region" description="Basic and acidic residues" evidence="1">
    <location>
        <begin position="22"/>
        <end position="42"/>
    </location>
</feature>
<evidence type="ECO:0000313" key="2">
    <source>
        <dbReference type="EMBL" id="PTQ42438.1"/>
    </source>
</evidence>
<feature type="compositionally biased region" description="Basic residues" evidence="1">
    <location>
        <begin position="1"/>
        <end position="18"/>
    </location>
</feature>
<dbReference type="AlphaFoldDB" id="A0A2R6X8L1"/>
<gene>
    <name evidence="2" type="ORF">MARPO_0030s0150</name>
</gene>
<feature type="region of interest" description="Disordered" evidence="1">
    <location>
        <begin position="1"/>
        <end position="62"/>
    </location>
</feature>